<keyword evidence="2" id="KW-0732">Signal</keyword>
<dbReference type="Pfam" id="PF02112">
    <property type="entry name" value="PDEase_II"/>
    <property type="match status" value="1"/>
</dbReference>
<name>A0ABS3LYR9_9PROT</name>
<reference evidence="3 4" key="1">
    <citation type="submission" date="2021-03" db="EMBL/GenBank/DDBJ databases">
        <title>The complete genome sequence of Acetobacter sacchari TBRC 11175.</title>
        <authorList>
            <person name="Charoenyingcharoen P."/>
            <person name="Yukphan P."/>
        </authorList>
    </citation>
    <scope>NUCLEOTIDE SEQUENCE [LARGE SCALE GENOMIC DNA]</scope>
    <source>
        <strain evidence="3 4">TBRC 11175</strain>
    </source>
</reference>
<dbReference type="EMBL" id="JAFVMF010000016">
    <property type="protein sequence ID" value="MBO1361006.1"/>
    <property type="molecule type" value="Genomic_DNA"/>
</dbReference>
<dbReference type="Gene3D" id="3.60.15.10">
    <property type="entry name" value="Ribonuclease Z/Hydroxyacylglutathione hydrolase-like"/>
    <property type="match status" value="1"/>
</dbReference>
<sequence>MIRRASIVTNARISVRPKRLWRTAGLLLLLSLLPLVRAPDASASAAASPSGLEIVALGVRGGIVDGDLSAFLIHPSGDFRSLMCDAGTLGNGLLVATKRGNLGGRTPDQTLGSDIKAFLITHAHLDHVAGMLIAATDYPGKAVYALPSTNEVLGEDYLNWAAWPNFSDRGKAPRLGSLHLRDMAPGVATPVAGTAMTATAWPLEHGGVQSTAFLVQAGNSAVACLGDHGPDGASGGERGHQLWRALAPFVRSGQLRTIITEASYSDPRPESQLFGHMTPKYLIASLRDLAEEVGRPNALLGVTVIVSHVKYPVGGEAAYRKLILRQLGDGRDLGVRFIVPEQGDRWSSP</sequence>
<dbReference type="PRINTS" id="PR00388">
    <property type="entry name" value="PDIESTERASE2"/>
</dbReference>
<dbReference type="SUPFAM" id="SSF56281">
    <property type="entry name" value="Metallo-hydrolase/oxidoreductase"/>
    <property type="match status" value="1"/>
</dbReference>
<dbReference type="InterPro" id="IPR036866">
    <property type="entry name" value="RibonucZ/Hydroxyglut_hydro"/>
</dbReference>
<dbReference type="PANTHER" id="PTHR28283:SF1">
    <property type="entry name" value="3',5'-CYCLIC-NUCLEOTIDE PHOSPHODIESTERASE 1"/>
    <property type="match status" value="1"/>
</dbReference>
<keyword evidence="1" id="KW-0114">cAMP</keyword>
<feature type="chain" id="PRO_5047211755" evidence="2">
    <location>
        <begin position="39"/>
        <end position="349"/>
    </location>
</feature>
<evidence type="ECO:0000256" key="1">
    <source>
        <dbReference type="PIRNR" id="PIRNR000962"/>
    </source>
</evidence>
<feature type="signal peptide" evidence="2">
    <location>
        <begin position="1"/>
        <end position="38"/>
    </location>
</feature>
<comment type="similarity">
    <text evidence="1">Belongs to the cyclic nucleotide phosphodiesterase class-II family.</text>
</comment>
<evidence type="ECO:0000313" key="3">
    <source>
        <dbReference type="EMBL" id="MBO1361006.1"/>
    </source>
</evidence>
<dbReference type="Proteomes" id="UP000664771">
    <property type="component" value="Unassembled WGS sequence"/>
</dbReference>
<keyword evidence="1" id="KW-0378">Hydrolase</keyword>
<protein>
    <submittedName>
        <fullName evidence="3">3',5'-cyclic-nucleotide phosphodiesterase</fullName>
    </submittedName>
</protein>
<proteinExistence type="inferred from homology"/>
<comment type="caution">
    <text evidence="3">The sequence shown here is derived from an EMBL/GenBank/DDBJ whole genome shotgun (WGS) entry which is preliminary data.</text>
</comment>
<dbReference type="InterPro" id="IPR000396">
    <property type="entry name" value="Pdiesterase2"/>
</dbReference>
<gene>
    <name evidence="3" type="ORF">J2D73_14550</name>
</gene>
<accession>A0ABS3LYR9</accession>
<evidence type="ECO:0000256" key="2">
    <source>
        <dbReference type="SAM" id="SignalP"/>
    </source>
</evidence>
<organism evidence="3 4">
    <name type="scientific">Acetobacter sacchari</name>
    <dbReference type="NCBI Taxonomy" id="2661687"/>
    <lineage>
        <taxon>Bacteria</taxon>
        <taxon>Pseudomonadati</taxon>
        <taxon>Pseudomonadota</taxon>
        <taxon>Alphaproteobacteria</taxon>
        <taxon>Acetobacterales</taxon>
        <taxon>Acetobacteraceae</taxon>
        <taxon>Acetobacter</taxon>
    </lineage>
</organism>
<dbReference type="PIRSF" id="PIRSF000962">
    <property type="entry name" value="Cyc_nuc_PDEase"/>
    <property type="match status" value="1"/>
</dbReference>
<dbReference type="RefSeq" id="WP_207882453.1">
    <property type="nucleotide sequence ID" value="NZ_JAFVMF010000016.1"/>
</dbReference>
<dbReference type="PANTHER" id="PTHR28283">
    <property type="entry name" value="3',5'-CYCLIC-NUCLEOTIDE PHOSPHODIESTERASE 1"/>
    <property type="match status" value="1"/>
</dbReference>
<keyword evidence="4" id="KW-1185">Reference proteome</keyword>
<dbReference type="CDD" id="cd07735">
    <property type="entry name" value="class_II_PDE_MBL-fold"/>
    <property type="match status" value="1"/>
</dbReference>
<evidence type="ECO:0000313" key="4">
    <source>
        <dbReference type="Proteomes" id="UP000664771"/>
    </source>
</evidence>